<feature type="transmembrane region" description="Helical" evidence="8">
    <location>
        <begin position="340"/>
        <end position="361"/>
    </location>
</feature>
<feature type="transmembrane region" description="Helical" evidence="8">
    <location>
        <begin position="173"/>
        <end position="193"/>
    </location>
</feature>
<keyword evidence="10" id="KW-1185">Reference proteome</keyword>
<evidence type="ECO:0000256" key="8">
    <source>
        <dbReference type="RuleBase" id="RU366033"/>
    </source>
</evidence>
<organism evidence="9 10">
    <name type="scientific">Mangrovihabitans endophyticus</name>
    <dbReference type="NCBI Taxonomy" id="1751298"/>
    <lineage>
        <taxon>Bacteria</taxon>
        <taxon>Bacillati</taxon>
        <taxon>Actinomycetota</taxon>
        <taxon>Actinomycetes</taxon>
        <taxon>Micromonosporales</taxon>
        <taxon>Micromonosporaceae</taxon>
        <taxon>Mangrovihabitans</taxon>
    </lineage>
</organism>
<accession>A0A8J3BZ21</accession>
<keyword evidence="6 8" id="KW-0534">Nitrate assimilation</keyword>
<reference evidence="9" key="1">
    <citation type="journal article" date="2014" name="Int. J. Syst. Evol. Microbiol.">
        <title>Complete genome sequence of Corynebacterium casei LMG S-19264T (=DSM 44701T), isolated from a smear-ripened cheese.</title>
        <authorList>
            <consortium name="US DOE Joint Genome Institute (JGI-PGF)"/>
            <person name="Walter F."/>
            <person name="Albersmeier A."/>
            <person name="Kalinowski J."/>
            <person name="Ruckert C."/>
        </authorList>
    </citation>
    <scope>NUCLEOTIDE SEQUENCE</scope>
    <source>
        <strain evidence="9">CGMCC 4.7299</strain>
    </source>
</reference>
<dbReference type="EMBL" id="BMMX01000013">
    <property type="protein sequence ID" value="GGK95763.1"/>
    <property type="molecule type" value="Genomic_DNA"/>
</dbReference>
<dbReference type="Gene3D" id="1.20.1250.20">
    <property type="entry name" value="MFS general substrate transporter like domains"/>
    <property type="match status" value="1"/>
</dbReference>
<evidence type="ECO:0000256" key="7">
    <source>
        <dbReference type="ARBA" id="ARBA00023136"/>
    </source>
</evidence>
<evidence type="ECO:0000313" key="9">
    <source>
        <dbReference type="EMBL" id="GGK95763.1"/>
    </source>
</evidence>
<dbReference type="InterPro" id="IPR011701">
    <property type="entry name" value="MFS"/>
</dbReference>
<dbReference type="NCBIfam" id="TIGR00886">
    <property type="entry name" value="2A0108"/>
    <property type="match status" value="1"/>
</dbReference>
<feature type="transmembrane region" description="Helical" evidence="8">
    <location>
        <begin position="137"/>
        <end position="161"/>
    </location>
</feature>
<feature type="transmembrane region" description="Helical" evidence="8">
    <location>
        <begin position="426"/>
        <end position="443"/>
    </location>
</feature>
<evidence type="ECO:0000256" key="3">
    <source>
        <dbReference type="ARBA" id="ARBA00022448"/>
    </source>
</evidence>
<dbReference type="RefSeq" id="WP_189080037.1">
    <property type="nucleotide sequence ID" value="NZ_BMMX01000013.1"/>
</dbReference>
<dbReference type="InterPro" id="IPR044772">
    <property type="entry name" value="NO3_transporter"/>
</dbReference>
<protein>
    <recommendedName>
        <fullName evidence="8">Nitrate/nitrite transporter</fullName>
    </recommendedName>
</protein>
<dbReference type="GO" id="GO:0042128">
    <property type="term" value="P:nitrate assimilation"/>
    <property type="evidence" value="ECO:0007669"/>
    <property type="project" value="UniProtKB-UniRule"/>
</dbReference>
<dbReference type="InterPro" id="IPR036259">
    <property type="entry name" value="MFS_trans_sf"/>
</dbReference>
<keyword evidence="3 8" id="KW-0813">Transport</keyword>
<keyword evidence="5 8" id="KW-1133">Transmembrane helix</keyword>
<dbReference type="Proteomes" id="UP000656042">
    <property type="component" value="Unassembled WGS sequence"/>
</dbReference>
<evidence type="ECO:0000313" key="10">
    <source>
        <dbReference type="Proteomes" id="UP000656042"/>
    </source>
</evidence>
<dbReference type="GO" id="GO:0005886">
    <property type="term" value="C:plasma membrane"/>
    <property type="evidence" value="ECO:0007669"/>
    <property type="project" value="UniProtKB-SubCell"/>
</dbReference>
<dbReference type="InterPro" id="IPR004737">
    <property type="entry name" value="NO3_transporter_NarK/NarU-like"/>
</dbReference>
<keyword evidence="7 8" id="KW-0472">Membrane</keyword>
<dbReference type="CDD" id="cd17341">
    <property type="entry name" value="MFS_NRT2_like"/>
    <property type="match status" value="1"/>
</dbReference>
<evidence type="ECO:0000256" key="1">
    <source>
        <dbReference type="ARBA" id="ARBA00004141"/>
    </source>
</evidence>
<name>A0A8J3BZ21_9ACTN</name>
<gene>
    <name evidence="9" type="primary">narU</name>
    <name evidence="9" type="ORF">GCM10012284_32390</name>
</gene>
<evidence type="ECO:0000256" key="4">
    <source>
        <dbReference type="ARBA" id="ARBA00022692"/>
    </source>
</evidence>
<feature type="transmembrane region" description="Helical" evidence="8">
    <location>
        <begin position="83"/>
        <end position="101"/>
    </location>
</feature>
<feature type="transmembrane region" description="Helical" evidence="8">
    <location>
        <begin position="251"/>
        <end position="272"/>
    </location>
</feature>
<dbReference type="SUPFAM" id="SSF103473">
    <property type="entry name" value="MFS general substrate transporter"/>
    <property type="match status" value="1"/>
</dbReference>
<comment type="caution">
    <text evidence="9">The sequence shown here is derived from an EMBL/GenBank/DDBJ whole genome shotgun (WGS) entry which is preliminary data.</text>
</comment>
<feature type="transmembrane region" description="Helical" evidence="8">
    <location>
        <begin position="213"/>
        <end position="231"/>
    </location>
</feature>
<evidence type="ECO:0000256" key="2">
    <source>
        <dbReference type="ARBA" id="ARBA00008432"/>
    </source>
</evidence>
<evidence type="ECO:0000256" key="6">
    <source>
        <dbReference type="ARBA" id="ARBA00023063"/>
    </source>
</evidence>
<comment type="subcellular location">
    <subcellularLocation>
        <location evidence="8">Cell membrane</location>
        <topology evidence="8">Multi-pass membrane protein</topology>
    </subcellularLocation>
    <subcellularLocation>
        <location evidence="1">Membrane</location>
        <topology evidence="1">Multi-pass membrane protein</topology>
    </subcellularLocation>
</comment>
<proteinExistence type="inferred from homology"/>
<feature type="transmembrane region" description="Helical" evidence="8">
    <location>
        <begin position="392"/>
        <end position="414"/>
    </location>
</feature>
<reference evidence="9" key="2">
    <citation type="submission" date="2020-09" db="EMBL/GenBank/DDBJ databases">
        <authorList>
            <person name="Sun Q."/>
            <person name="Zhou Y."/>
        </authorList>
    </citation>
    <scope>NUCLEOTIDE SEQUENCE</scope>
    <source>
        <strain evidence="9">CGMCC 4.7299</strain>
    </source>
</reference>
<dbReference type="AlphaFoldDB" id="A0A8J3BZ21"/>
<dbReference type="GO" id="GO:0015112">
    <property type="term" value="F:nitrate transmembrane transporter activity"/>
    <property type="evidence" value="ECO:0007669"/>
    <property type="project" value="UniProtKB-UniRule"/>
</dbReference>
<keyword evidence="4 8" id="KW-0812">Transmembrane</keyword>
<dbReference type="GO" id="GO:0015113">
    <property type="term" value="F:nitrite transmembrane transporter activity"/>
    <property type="evidence" value="ECO:0007669"/>
    <property type="project" value="InterPro"/>
</dbReference>
<evidence type="ECO:0000256" key="5">
    <source>
        <dbReference type="ARBA" id="ARBA00022989"/>
    </source>
</evidence>
<feature type="transmembrane region" description="Helical" evidence="8">
    <location>
        <begin position="47"/>
        <end position="71"/>
    </location>
</feature>
<dbReference type="PANTHER" id="PTHR23515">
    <property type="entry name" value="HIGH-AFFINITY NITRATE TRANSPORTER 2.3"/>
    <property type="match status" value="1"/>
</dbReference>
<sequence length="455" mass="48746">MAEDMMANRRDPVNEIVERKGRWITHWDPENAHFWSAVGRRVARRNLIFSIFAEHIGFSVWLLWSIVVVRLGAVGWDLSVSQALWLTAVPSGVGAFLRLPYTFAVPVFGGRNWTVISALLLIVPCGGLAWAVERPDIGYGALLAIAATAGFGGGNFASSMANISFFYPEREKGWALGLNAAGGNIGVAVVQFLVPKVIVLGGGLALSRAGLMYIPLAVIAAVCAFLFMDNLSEAKADVKPVWSSLRHPDTWIMSLLYIGTFGSFIGYSAAFPTLLTGVFDRPDIALHWAFLGAGIGSLARPLGGRLSDRVGGARVTAASFVVLAATAYAALWSVQHTSLSVFFVSFMLLFIATGVGNGSTYRMISKIFRVKGEDLGGTPEIMLAMRRQAAGALGIISSMGAFGGFLVPICYAWAKSASGTIKPALAFYVGLFVVMLVVTWIAYMRRGSRMAQAGV</sequence>
<comment type="similarity">
    <text evidence="2 8">Belongs to the major facilitator superfamily. Nitrate/nitrite porter (TC 2.A.1.8) family.</text>
</comment>
<dbReference type="Pfam" id="PF07690">
    <property type="entry name" value="MFS_1"/>
    <property type="match status" value="1"/>
</dbReference>
<feature type="transmembrane region" description="Helical" evidence="8">
    <location>
        <begin position="284"/>
        <end position="303"/>
    </location>
</feature>
<feature type="transmembrane region" description="Helical" evidence="8">
    <location>
        <begin position="113"/>
        <end position="131"/>
    </location>
</feature>
<keyword evidence="8" id="KW-1003">Cell membrane</keyword>
<feature type="transmembrane region" description="Helical" evidence="8">
    <location>
        <begin position="315"/>
        <end position="334"/>
    </location>
</feature>